<name>Q5DNA1_9CAUD</name>
<keyword evidence="1" id="KW-0812">Transmembrane</keyword>
<protein>
    <submittedName>
        <fullName evidence="2">Gp04</fullName>
    </submittedName>
</protein>
<evidence type="ECO:0000256" key="1">
    <source>
        <dbReference type="SAM" id="Phobius"/>
    </source>
</evidence>
<organism evidence="2 3">
    <name type="scientific">Alphaproteobacteria phage PhiJL001</name>
    <dbReference type="NCBI Taxonomy" id="2681607"/>
    <lineage>
        <taxon>Viruses</taxon>
        <taxon>Duplodnaviria</taxon>
        <taxon>Heunggongvirae</taxon>
        <taxon>Uroviricota</taxon>
        <taxon>Caudoviricetes</taxon>
        <taxon>Mesyanzhinovviridae</taxon>
        <taxon>Keylargovirus</taxon>
        <taxon>Keylargovirus JL001</taxon>
    </lineage>
</organism>
<keyword evidence="3" id="KW-1185">Reference proteome</keyword>
<dbReference type="RefSeq" id="YP_223928.1">
    <property type="nucleotide sequence ID" value="NC_006938.1"/>
</dbReference>
<gene>
    <name evidence="2" type="ORF">JL001p04</name>
</gene>
<proteinExistence type="predicted"/>
<reference evidence="2 3" key="1">
    <citation type="journal article" date="2005" name="Appl. Environ. Microbiol.">
        <title>Genomic analysis of bacteriophage PhiJL001: insights into its interaction with a sponge-associated alpha-proteobacterium.</title>
        <authorList>
            <person name="Lohr J.E."/>
            <person name="Chen F."/>
            <person name="Hill R.T."/>
        </authorList>
    </citation>
    <scope>NUCLEOTIDE SEQUENCE</scope>
</reference>
<keyword evidence="1" id="KW-1133">Transmembrane helix</keyword>
<accession>Q5DNA1</accession>
<dbReference type="KEGG" id="vg:3342365"/>
<dbReference type="EMBL" id="AY576273">
    <property type="protein sequence ID" value="AAT69463.1"/>
    <property type="molecule type" value="Genomic_DNA"/>
</dbReference>
<evidence type="ECO:0000313" key="3">
    <source>
        <dbReference type="Proteomes" id="UP000000993"/>
    </source>
</evidence>
<dbReference type="Proteomes" id="UP000000993">
    <property type="component" value="Segment"/>
</dbReference>
<sequence>MSDDRVIHLTEAQLKEIMEEAVNEALIKIGVDPSDPIEVQKDMQHLRDWRQSVESVQKRGLMVIVSTLTAGLLAALWIGFKELTKQ</sequence>
<evidence type="ECO:0000313" key="2">
    <source>
        <dbReference type="EMBL" id="AAT69463.1"/>
    </source>
</evidence>
<feature type="transmembrane region" description="Helical" evidence="1">
    <location>
        <begin position="60"/>
        <end position="80"/>
    </location>
</feature>
<keyword evidence="1" id="KW-0472">Membrane</keyword>
<dbReference type="GeneID" id="3342365"/>